<dbReference type="RefSeq" id="WP_111408201.1">
    <property type="nucleotide sequence ID" value="NZ_QKXH01000001.1"/>
</dbReference>
<keyword evidence="2" id="KW-0067">ATP-binding</keyword>
<dbReference type="InterPro" id="IPR003593">
    <property type="entry name" value="AAA+_ATPase"/>
</dbReference>
<dbReference type="PANTHER" id="PTHR43158:SF2">
    <property type="entry name" value="SKFA PEPTIDE EXPORT ATP-BINDING PROTEIN SKFE"/>
    <property type="match status" value="1"/>
</dbReference>
<proteinExistence type="predicted"/>
<dbReference type="GO" id="GO:0016887">
    <property type="term" value="F:ATP hydrolysis activity"/>
    <property type="evidence" value="ECO:0007669"/>
    <property type="project" value="InterPro"/>
</dbReference>
<evidence type="ECO:0000259" key="3">
    <source>
        <dbReference type="PROSITE" id="PS50893"/>
    </source>
</evidence>
<dbReference type="GO" id="GO:0005524">
    <property type="term" value="F:ATP binding"/>
    <property type="evidence" value="ECO:0007669"/>
    <property type="project" value="UniProtKB-KW"/>
</dbReference>
<feature type="domain" description="ABC transporter" evidence="3">
    <location>
        <begin position="6"/>
        <end position="225"/>
    </location>
</feature>
<dbReference type="Pfam" id="PF00005">
    <property type="entry name" value="ABC_tran"/>
    <property type="match status" value="1"/>
</dbReference>
<dbReference type="InterPro" id="IPR027417">
    <property type="entry name" value="P-loop_NTPase"/>
</dbReference>
<dbReference type="Proteomes" id="UP000249177">
    <property type="component" value="Unassembled WGS sequence"/>
</dbReference>
<dbReference type="AlphaFoldDB" id="A0A2W7UC69"/>
<sequence>MKKHLLEIDSVQKSFDNKNILSDVYLKCETNDIIGLLGRNGSGKSTLLKIIFGITSADFKFVRIDGIVKVSTKDLFAEISYLPQDNSIPNVFSVKKAIQLSVPKERILEFCADEIIVTMLEKKVSHLSGGELRYLEIKIILNNSSKFVLLDEPYNGLSPLMVEKVNELIVENSNTKGIIISDHNYENIIKVSNKLVLLKEGKAHHLLCKEELVEKGYLKNGMLDVFDKRS</sequence>
<accession>A0A2W7UC69</accession>
<gene>
    <name evidence="4" type="ORF">DOS84_00730</name>
</gene>
<dbReference type="PANTHER" id="PTHR43158">
    <property type="entry name" value="SKFA PEPTIDE EXPORT ATP-BINDING PROTEIN SKFE"/>
    <property type="match status" value="1"/>
</dbReference>
<dbReference type="SUPFAM" id="SSF52540">
    <property type="entry name" value="P-loop containing nucleoside triphosphate hydrolases"/>
    <property type="match status" value="1"/>
</dbReference>
<dbReference type="EMBL" id="QKXH01000001">
    <property type="protein sequence ID" value="PZX95129.1"/>
    <property type="molecule type" value="Genomic_DNA"/>
</dbReference>
<protein>
    <submittedName>
        <fullName evidence="4">ABC transporter</fullName>
    </submittedName>
</protein>
<evidence type="ECO:0000256" key="2">
    <source>
        <dbReference type="ARBA" id="ARBA00022840"/>
    </source>
</evidence>
<dbReference type="SMART" id="SM00382">
    <property type="entry name" value="AAA"/>
    <property type="match status" value="1"/>
</dbReference>
<dbReference type="InterPro" id="IPR003439">
    <property type="entry name" value="ABC_transporter-like_ATP-bd"/>
</dbReference>
<evidence type="ECO:0000313" key="4">
    <source>
        <dbReference type="EMBL" id="PZX95129.1"/>
    </source>
</evidence>
<dbReference type="OrthoDB" id="9801987at2"/>
<evidence type="ECO:0000313" key="5">
    <source>
        <dbReference type="Proteomes" id="UP000249177"/>
    </source>
</evidence>
<comment type="caution">
    <text evidence="4">The sequence shown here is derived from an EMBL/GenBank/DDBJ whole genome shotgun (WGS) entry which is preliminary data.</text>
</comment>
<evidence type="ECO:0000256" key="1">
    <source>
        <dbReference type="ARBA" id="ARBA00022741"/>
    </source>
</evidence>
<dbReference type="Gene3D" id="3.40.50.300">
    <property type="entry name" value="P-loop containing nucleotide triphosphate hydrolases"/>
    <property type="match status" value="1"/>
</dbReference>
<dbReference type="PROSITE" id="PS50893">
    <property type="entry name" value="ABC_TRANSPORTER_2"/>
    <property type="match status" value="1"/>
</dbReference>
<reference evidence="4 5" key="1">
    <citation type="submission" date="2018-06" db="EMBL/GenBank/DDBJ databases">
        <title>Flavobacterium sp IMCC34762, genome.</title>
        <authorList>
            <person name="Joung Y."/>
            <person name="Cho J."/>
            <person name="Song J."/>
        </authorList>
    </citation>
    <scope>NUCLEOTIDE SEQUENCE [LARGE SCALE GENOMIC DNA]</scope>
    <source>
        <strain evidence="4 5">IMCC34762</strain>
    </source>
</reference>
<name>A0A2W7UC69_9FLAO</name>
<keyword evidence="1" id="KW-0547">Nucleotide-binding</keyword>
<organism evidence="4 5">
    <name type="scientific">Flavobacterium aquariorum</name>
    <dbReference type="NCBI Taxonomy" id="2217670"/>
    <lineage>
        <taxon>Bacteria</taxon>
        <taxon>Pseudomonadati</taxon>
        <taxon>Bacteroidota</taxon>
        <taxon>Flavobacteriia</taxon>
        <taxon>Flavobacteriales</taxon>
        <taxon>Flavobacteriaceae</taxon>
        <taxon>Flavobacterium</taxon>
    </lineage>
</organism>
<keyword evidence="5" id="KW-1185">Reference proteome</keyword>